<protein>
    <submittedName>
        <fullName evidence="9">ABC transporter permease subunit</fullName>
    </submittedName>
</protein>
<dbReference type="PANTHER" id="PTHR43744:SF9">
    <property type="entry name" value="POLYGALACTURONAN_RHAMNOGALACTURONAN TRANSPORT SYSTEM PERMEASE PROTEIN YTCP"/>
    <property type="match status" value="1"/>
</dbReference>
<keyword evidence="4 7" id="KW-0812">Transmembrane</keyword>
<feature type="transmembrane region" description="Helical" evidence="7">
    <location>
        <begin position="12"/>
        <end position="34"/>
    </location>
</feature>
<dbReference type="EMBL" id="WHNY01000091">
    <property type="protein sequence ID" value="NOU69394.1"/>
    <property type="molecule type" value="Genomic_DNA"/>
</dbReference>
<dbReference type="SUPFAM" id="SSF161098">
    <property type="entry name" value="MetI-like"/>
    <property type="match status" value="1"/>
</dbReference>
<evidence type="ECO:0000256" key="1">
    <source>
        <dbReference type="ARBA" id="ARBA00004651"/>
    </source>
</evidence>
<evidence type="ECO:0000259" key="8">
    <source>
        <dbReference type="PROSITE" id="PS50928"/>
    </source>
</evidence>
<dbReference type="InterPro" id="IPR035906">
    <property type="entry name" value="MetI-like_sf"/>
</dbReference>
<proteinExistence type="inferred from homology"/>
<evidence type="ECO:0000256" key="2">
    <source>
        <dbReference type="ARBA" id="ARBA00022448"/>
    </source>
</evidence>
<evidence type="ECO:0000256" key="5">
    <source>
        <dbReference type="ARBA" id="ARBA00022989"/>
    </source>
</evidence>
<dbReference type="CDD" id="cd06261">
    <property type="entry name" value="TM_PBP2"/>
    <property type="match status" value="1"/>
</dbReference>
<comment type="subcellular location">
    <subcellularLocation>
        <location evidence="1 7">Cell membrane</location>
        <topology evidence="1 7">Multi-pass membrane protein</topology>
    </subcellularLocation>
</comment>
<feature type="transmembrane region" description="Helical" evidence="7">
    <location>
        <begin position="109"/>
        <end position="128"/>
    </location>
</feature>
<evidence type="ECO:0000256" key="7">
    <source>
        <dbReference type="RuleBase" id="RU363032"/>
    </source>
</evidence>
<evidence type="ECO:0000256" key="4">
    <source>
        <dbReference type="ARBA" id="ARBA00022692"/>
    </source>
</evidence>
<name>A0ABX1XNJ8_9BACL</name>
<keyword evidence="10" id="KW-1185">Reference proteome</keyword>
<feature type="domain" description="ABC transmembrane type-1" evidence="8">
    <location>
        <begin position="74"/>
        <end position="281"/>
    </location>
</feature>
<gene>
    <name evidence="9" type="ORF">GC096_35845</name>
</gene>
<evidence type="ECO:0000313" key="9">
    <source>
        <dbReference type="EMBL" id="NOU69394.1"/>
    </source>
</evidence>
<keyword evidence="3" id="KW-1003">Cell membrane</keyword>
<organism evidence="9 10">
    <name type="scientific">Paenibacillus plantarum</name>
    <dbReference type="NCBI Taxonomy" id="2654975"/>
    <lineage>
        <taxon>Bacteria</taxon>
        <taxon>Bacillati</taxon>
        <taxon>Bacillota</taxon>
        <taxon>Bacilli</taxon>
        <taxon>Bacillales</taxon>
        <taxon>Paenibacillaceae</taxon>
        <taxon>Paenibacillus</taxon>
    </lineage>
</organism>
<comment type="similarity">
    <text evidence="7">Belongs to the binding-protein-dependent transport system permease family.</text>
</comment>
<dbReference type="PROSITE" id="PS50928">
    <property type="entry name" value="ABC_TM1"/>
    <property type="match status" value="1"/>
</dbReference>
<evidence type="ECO:0000256" key="3">
    <source>
        <dbReference type="ARBA" id="ARBA00022475"/>
    </source>
</evidence>
<evidence type="ECO:0000313" key="10">
    <source>
        <dbReference type="Proteomes" id="UP000653578"/>
    </source>
</evidence>
<comment type="caution">
    <text evidence="9">The sequence shown here is derived from an EMBL/GenBank/DDBJ whole genome shotgun (WGS) entry which is preliminary data.</text>
</comment>
<evidence type="ECO:0000256" key="6">
    <source>
        <dbReference type="ARBA" id="ARBA00023136"/>
    </source>
</evidence>
<sequence length="296" mass="33625">MKIRSRGDQWFDAFNVFLMLAIVVLTLAPFWFALVGSLNQGVDYMRGGVYLWPREFTLANYMSIFSDNTIYHAYFITVSRSLIGTILHVAFTALVAYGMSRKSLAGRNVYLIIMLFTMFFYGGLIPTYLLYKQLGLLNNFLVYIVPTMFSVWDMIIIMSFFRTIPESIVESAKMDGAGEYRIFLQLVLPLTKPVLAAIALFNCVYHWNAYTDALFFTTKDYLEPVQLFLKRIVTDASVAQKFGEQVAGNMPEEAKQISSETLKLAMMMATTAPILVVYPFLQRFFVKGVLIGSVKG</sequence>
<dbReference type="Pfam" id="PF00528">
    <property type="entry name" value="BPD_transp_1"/>
    <property type="match status" value="1"/>
</dbReference>
<feature type="transmembrane region" description="Helical" evidence="7">
    <location>
        <begin position="182"/>
        <end position="207"/>
    </location>
</feature>
<keyword evidence="5 7" id="KW-1133">Transmembrane helix</keyword>
<accession>A0ABX1XNJ8</accession>
<feature type="transmembrane region" description="Helical" evidence="7">
    <location>
        <begin position="140"/>
        <end position="161"/>
    </location>
</feature>
<dbReference type="RefSeq" id="WP_171637726.1">
    <property type="nucleotide sequence ID" value="NZ_WHNY01000091.1"/>
</dbReference>
<dbReference type="Gene3D" id="1.10.3720.10">
    <property type="entry name" value="MetI-like"/>
    <property type="match status" value="1"/>
</dbReference>
<dbReference type="InterPro" id="IPR000515">
    <property type="entry name" value="MetI-like"/>
</dbReference>
<dbReference type="PANTHER" id="PTHR43744">
    <property type="entry name" value="ABC TRANSPORTER PERMEASE PROTEIN MG189-RELATED-RELATED"/>
    <property type="match status" value="1"/>
</dbReference>
<dbReference type="Proteomes" id="UP000653578">
    <property type="component" value="Unassembled WGS sequence"/>
</dbReference>
<reference evidence="9 10" key="1">
    <citation type="submission" date="2019-10" db="EMBL/GenBank/DDBJ databases">
        <title>Description of Paenibacillus humi sp. nov.</title>
        <authorList>
            <person name="Carlier A."/>
            <person name="Qi S."/>
        </authorList>
    </citation>
    <scope>NUCLEOTIDE SEQUENCE [LARGE SCALE GENOMIC DNA]</scope>
    <source>
        <strain evidence="9 10">LMG 31461</strain>
    </source>
</reference>
<keyword evidence="2 7" id="KW-0813">Transport</keyword>
<keyword evidence="6 7" id="KW-0472">Membrane</keyword>
<feature type="transmembrane region" description="Helical" evidence="7">
    <location>
        <begin position="264"/>
        <end position="281"/>
    </location>
</feature>
<feature type="transmembrane region" description="Helical" evidence="7">
    <location>
        <begin position="71"/>
        <end position="97"/>
    </location>
</feature>